<reference evidence="6 7" key="1">
    <citation type="submission" date="2019-12" db="EMBL/GenBank/DDBJ databases">
        <title>Nocardia sp. nov. ET3-3 isolated from soil.</title>
        <authorList>
            <person name="Kanchanasin P."/>
            <person name="Tanasupawat S."/>
            <person name="Yuki M."/>
            <person name="Kudo T."/>
        </authorList>
    </citation>
    <scope>NUCLEOTIDE SEQUENCE [LARGE SCALE GENOMIC DNA]</scope>
    <source>
        <strain evidence="6 7">ET3-3</strain>
    </source>
</reference>
<evidence type="ECO:0000256" key="4">
    <source>
        <dbReference type="SAM" id="MobiDB-lite"/>
    </source>
</evidence>
<feature type="region of interest" description="Disordered" evidence="4">
    <location>
        <begin position="1"/>
        <end position="24"/>
    </location>
</feature>
<dbReference type="InterPro" id="IPR018060">
    <property type="entry name" value="HTH_AraC"/>
</dbReference>
<comment type="caution">
    <text evidence="6">The sequence shown here is derived from an EMBL/GenBank/DDBJ whole genome shotgun (WGS) entry which is preliminary data.</text>
</comment>
<dbReference type="AlphaFoldDB" id="A0A7K1UVU2"/>
<keyword evidence="7" id="KW-1185">Reference proteome</keyword>
<gene>
    <name evidence="6" type="ORF">GPX89_14375</name>
</gene>
<dbReference type="GO" id="GO:0043565">
    <property type="term" value="F:sequence-specific DNA binding"/>
    <property type="evidence" value="ECO:0007669"/>
    <property type="project" value="InterPro"/>
</dbReference>
<keyword evidence="2" id="KW-0238">DNA-binding</keyword>
<dbReference type="InterPro" id="IPR018062">
    <property type="entry name" value="HTH_AraC-typ_CS"/>
</dbReference>
<dbReference type="Pfam" id="PF12833">
    <property type="entry name" value="HTH_18"/>
    <property type="match status" value="1"/>
</dbReference>
<evidence type="ECO:0000313" key="7">
    <source>
        <dbReference type="Proteomes" id="UP000466794"/>
    </source>
</evidence>
<dbReference type="Gene3D" id="1.10.10.60">
    <property type="entry name" value="Homeodomain-like"/>
    <property type="match status" value="1"/>
</dbReference>
<keyword evidence="3" id="KW-0804">Transcription</keyword>
<dbReference type="GO" id="GO:0003700">
    <property type="term" value="F:DNA-binding transcription factor activity"/>
    <property type="evidence" value="ECO:0007669"/>
    <property type="project" value="InterPro"/>
</dbReference>
<name>A0A7K1UVU2_9NOCA</name>
<dbReference type="PROSITE" id="PS01124">
    <property type="entry name" value="HTH_ARAC_FAMILY_2"/>
    <property type="match status" value="1"/>
</dbReference>
<dbReference type="PANTHER" id="PTHR46796">
    <property type="entry name" value="HTH-TYPE TRANSCRIPTIONAL ACTIVATOR RHAS-RELATED"/>
    <property type="match status" value="1"/>
</dbReference>
<protein>
    <submittedName>
        <fullName evidence="6">Helix-turn-helix domain-containing protein</fullName>
    </submittedName>
</protein>
<evidence type="ECO:0000256" key="2">
    <source>
        <dbReference type="ARBA" id="ARBA00023125"/>
    </source>
</evidence>
<proteinExistence type="predicted"/>
<evidence type="ECO:0000256" key="3">
    <source>
        <dbReference type="ARBA" id="ARBA00023163"/>
    </source>
</evidence>
<dbReference type="Proteomes" id="UP000466794">
    <property type="component" value="Unassembled WGS sequence"/>
</dbReference>
<evidence type="ECO:0000256" key="1">
    <source>
        <dbReference type="ARBA" id="ARBA00023015"/>
    </source>
</evidence>
<dbReference type="InterPro" id="IPR050204">
    <property type="entry name" value="AraC_XylS_family_regulators"/>
</dbReference>
<dbReference type="InterPro" id="IPR046532">
    <property type="entry name" value="DUF6597"/>
</dbReference>
<feature type="domain" description="HTH araC/xylS-type" evidence="5">
    <location>
        <begin position="156"/>
        <end position="253"/>
    </location>
</feature>
<dbReference type="EMBL" id="WRPP01000002">
    <property type="protein sequence ID" value="MVU78427.1"/>
    <property type="molecule type" value="Genomic_DNA"/>
</dbReference>
<dbReference type="Pfam" id="PF20240">
    <property type="entry name" value="DUF6597"/>
    <property type="match status" value="1"/>
</dbReference>
<dbReference type="PANTHER" id="PTHR46796:SF15">
    <property type="entry name" value="BLL1074 PROTEIN"/>
    <property type="match status" value="1"/>
</dbReference>
<dbReference type="PROSITE" id="PS00041">
    <property type="entry name" value="HTH_ARAC_FAMILY_1"/>
    <property type="match status" value="1"/>
</dbReference>
<evidence type="ECO:0000259" key="5">
    <source>
        <dbReference type="PROSITE" id="PS01124"/>
    </source>
</evidence>
<evidence type="ECO:0000313" key="6">
    <source>
        <dbReference type="EMBL" id="MVU78427.1"/>
    </source>
</evidence>
<organism evidence="6 7">
    <name type="scientific">Nocardia terrae</name>
    <dbReference type="NCBI Taxonomy" id="2675851"/>
    <lineage>
        <taxon>Bacteria</taxon>
        <taxon>Bacillati</taxon>
        <taxon>Actinomycetota</taxon>
        <taxon>Actinomycetes</taxon>
        <taxon>Mycobacteriales</taxon>
        <taxon>Nocardiaceae</taxon>
        <taxon>Nocardia</taxon>
    </lineage>
</organism>
<sequence length="254" mass="27313">MLNRGAFQRFSSRHGGDVTDIHPPQGYREHPSALEGAMLWTRAGVSTTDLPVLPDGSMDLLWMDGRLSVAGPDTRAYRPPAGFAGRIAGIRFFPGTAPALLGVPAHELRNARVDLADLWSPAIHRRAEELLARASTPALGLDAIALWRTTETKPPDPILRFIVSSLGSGASVSATAEELGTGPRRLHRMSLNAFGYGPKTLSRVLRMQRALALARTGTGLAEVSAVIGYADQAHLTREIRELTDLSPTELLAKA</sequence>
<dbReference type="SMART" id="SM00342">
    <property type="entry name" value="HTH_ARAC"/>
    <property type="match status" value="1"/>
</dbReference>
<accession>A0A7K1UVU2</accession>
<keyword evidence="1" id="KW-0805">Transcription regulation</keyword>